<accession>A0A543A9M7</accession>
<feature type="region of interest" description="Disordered" evidence="11">
    <location>
        <begin position="448"/>
        <end position="484"/>
    </location>
</feature>
<comment type="caution">
    <text evidence="15">The sequence shown here is derived from an EMBL/GenBank/DDBJ whole genome shotgun (WGS) entry which is preliminary data.</text>
</comment>
<keyword evidence="16" id="KW-1185">Reference proteome</keyword>
<dbReference type="InterPro" id="IPR004358">
    <property type="entry name" value="Sig_transdc_His_kin-like_C"/>
</dbReference>
<dbReference type="InterPro" id="IPR050428">
    <property type="entry name" value="TCS_sensor_his_kinase"/>
</dbReference>
<protein>
    <recommendedName>
        <fullName evidence="3">histidine kinase</fullName>
        <ecNumber evidence="3">2.7.13.3</ecNumber>
    </recommendedName>
</protein>
<dbReference type="GO" id="GO:0000155">
    <property type="term" value="F:phosphorelay sensor kinase activity"/>
    <property type="evidence" value="ECO:0007669"/>
    <property type="project" value="InterPro"/>
</dbReference>
<keyword evidence="10 12" id="KW-0472">Membrane</keyword>
<dbReference type="InterPro" id="IPR003660">
    <property type="entry name" value="HAMP_dom"/>
</dbReference>
<dbReference type="PROSITE" id="PS50109">
    <property type="entry name" value="HIS_KIN"/>
    <property type="match status" value="1"/>
</dbReference>
<dbReference type="AlphaFoldDB" id="A0A543A9M7"/>
<dbReference type="SMART" id="SM00388">
    <property type="entry name" value="HisKA"/>
    <property type="match status" value="1"/>
</dbReference>
<evidence type="ECO:0000259" key="14">
    <source>
        <dbReference type="PROSITE" id="PS50885"/>
    </source>
</evidence>
<dbReference type="PRINTS" id="PR00344">
    <property type="entry name" value="BCTRLSENSOR"/>
</dbReference>
<dbReference type="CDD" id="cd00075">
    <property type="entry name" value="HATPase"/>
    <property type="match status" value="1"/>
</dbReference>
<dbReference type="Gene3D" id="1.10.287.130">
    <property type="match status" value="1"/>
</dbReference>
<dbReference type="RefSeq" id="WP_141781207.1">
    <property type="nucleotide sequence ID" value="NZ_VFOV01000001.1"/>
</dbReference>
<dbReference type="PANTHER" id="PTHR45436:SF5">
    <property type="entry name" value="SENSOR HISTIDINE KINASE TRCS"/>
    <property type="match status" value="1"/>
</dbReference>
<dbReference type="EMBL" id="VFOV01000001">
    <property type="protein sequence ID" value="TQL69317.1"/>
    <property type="molecule type" value="Genomic_DNA"/>
</dbReference>
<evidence type="ECO:0000256" key="6">
    <source>
        <dbReference type="ARBA" id="ARBA00022692"/>
    </source>
</evidence>
<comment type="catalytic activity">
    <reaction evidence="1">
        <text>ATP + protein L-histidine = ADP + protein N-phospho-L-histidine.</text>
        <dbReference type="EC" id="2.7.13.3"/>
    </reaction>
</comment>
<comment type="subcellular location">
    <subcellularLocation>
        <location evidence="2">Cell membrane</location>
    </subcellularLocation>
</comment>
<dbReference type="SMART" id="SM00304">
    <property type="entry name" value="HAMP"/>
    <property type="match status" value="1"/>
</dbReference>
<name>A0A543A9M7_9ACTN</name>
<dbReference type="InterPro" id="IPR005467">
    <property type="entry name" value="His_kinase_dom"/>
</dbReference>
<dbReference type="PROSITE" id="PS50885">
    <property type="entry name" value="HAMP"/>
    <property type="match status" value="1"/>
</dbReference>
<keyword evidence="6 12" id="KW-0812">Transmembrane</keyword>
<sequence length="484" mass="51319">MRLRRRGLRASVVTAFAGGALLISLILAIGTYLPTRHYLVEQRERNALRQAFTDAALAKERLRTEGVNVADVLAEIDQPRRTTVYVHHDSQWYSSNLTEQDHSAADEVADLVAKGSVAVAWAGNGGRPTVVVGIPLRGVGADYYEVTYAEELDETLRTMGNALAISAALTTIAGGLLGWYATRRVLRPLNQVALAAARISAGELDTRLEATDDPDLATLTGSFNTMVDTVVERLDHDARFAADVSHELRTPVATLTTSIGVLEGAKELSPSSATAVRLMGAELERFRNALEDLIALGRLDAGAPESEREVVGVAELLAQALADSGKTGLEAEAAPELEVYGDRLQLHRALANLIRNAETHGGGLTALRAISRGRYLEIHAEDSGPGVPPAERVRIFERFARLGARGATTGSGLGLSIVAQTALLHDGSVWCRQADTGGADFVLSLPAYVPAPPSSEPAPASTPEPAPASKAAAALASPQDRDDR</sequence>
<evidence type="ECO:0000313" key="16">
    <source>
        <dbReference type="Proteomes" id="UP000320209"/>
    </source>
</evidence>
<keyword evidence="8 12" id="KW-1133">Transmembrane helix</keyword>
<feature type="domain" description="Histidine kinase" evidence="13">
    <location>
        <begin position="243"/>
        <end position="449"/>
    </location>
</feature>
<evidence type="ECO:0000313" key="15">
    <source>
        <dbReference type="EMBL" id="TQL69317.1"/>
    </source>
</evidence>
<keyword evidence="4" id="KW-0597">Phosphoprotein</keyword>
<dbReference type="Gene3D" id="6.10.340.10">
    <property type="match status" value="1"/>
</dbReference>
<dbReference type="SUPFAM" id="SSF55874">
    <property type="entry name" value="ATPase domain of HSP90 chaperone/DNA topoisomerase II/histidine kinase"/>
    <property type="match status" value="1"/>
</dbReference>
<dbReference type="OrthoDB" id="5242752at2"/>
<dbReference type="GO" id="GO:0005886">
    <property type="term" value="C:plasma membrane"/>
    <property type="evidence" value="ECO:0007669"/>
    <property type="project" value="UniProtKB-SubCell"/>
</dbReference>
<dbReference type="CDD" id="cd06225">
    <property type="entry name" value="HAMP"/>
    <property type="match status" value="1"/>
</dbReference>
<evidence type="ECO:0000256" key="9">
    <source>
        <dbReference type="ARBA" id="ARBA00023012"/>
    </source>
</evidence>
<dbReference type="EC" id="2.7.13.3" evidence="3"/>
<evidence type="ECO:0000256" key="12">
    <source>
        <dbReference type="SAM" id="Phobius"/>
    </source>
</evidence>
<dbReference type="InterPro" id="IPR003594">
    <property type="entry name" value="HATPase_dom"/>
</dbReference>
<dbReference type="Proteomes" id="UP000320209">
    <property type="component" value="Unassembled WGS sequence"/>
</dbReference>
<dbReference type="InterPro" id="IPR003661">
    <property type="entry name" value="HisK_dim/P_dom"/>
</dbReference>
<keyword evidence="9" id="KW-0902">Two-component regulatory system</keyword>
<feature type="compositionally biased region" description="Pro residues" evidence="11">
    <location>
        <begin position="449"/>
        <end position="466"/>
    </location>
</feature>
<feature type="transmembrane region" description="Helical" evidence="12">
    <location>
        <begin position="12"/>
        <end position="33"/>
    </location>
</feature>
<dbReference type="SUPFAM" id="SSF158472">
    <property type="entry name" value="HAMP domain-like"/>
    <property type="match status" value="1"/>
</dbReference>
<evidence type="ECO:0000259" key="13">
    <source>
        <dbReference type="PROSITE" id="PS50109"/>
    </source>
</evidence>
<gene>
    <name evidence="15" type="ORF">FB381_3222</name>
</gene>
<evidence type="ECO:0000256" key="7">
    <source>
        <dbReference type="ARBA" id="ARBA00022777"/>
    </source>
</evidence>
<feature type="compositionally biased region" description="Low complexity" evidence="11">
    <location>
        <begin position="467"/>
        <end position="478"/>
    </location>
</feature>
<dbReference type="Pfam" id="PF00512">
    <property type="entry name" value="HisKA"/>
    <property type="match status" value="1"/>
</dbReference>
<proteinExistence type="predicted"/>
<evidence type="ECO:0000256" key="1">
    <source>
        <dbReference type="ARBA" id="ARBA00000085"/>
    </source>
</evidence>
<dbReference type="Gene3D" id="3.30.565.10">
    <property type="entry name" value="Histidine kinase-like ATPase, C-terminal domain"/>
    <property type="match status" value="1"/>
</dbReference>
<dbReference type="CDD" id="cd00082">
    <property type="entry name" value="HisKA"/>
    <property type="match status" value="1"/>
</dbReference>
<dbReference type="InterPro" id="IPR036097">
    <property type="entry name" value="HisK_dim/P_sf"/>
</dbReference>
<evidence type="ECO:0000256" key="10">
    <source>
        <dbReference type="ARBA" id="ARBA00023136"/>
    </source>
</evidence>
<evidence type="ECO:0000256" key="11">
    <source>
        <dbReference type="SAM" id="MobiDB-lite"/>
    </source>
</evidence>
<evidence type="ECO:0000256" key="8">
    <source>
        <dbReference type="ARBA" id="ARBA00022989"/>
    </source>
</evidence>
<evidence type="ECO:0000256" key="5">
    <source>
        <dbReference type="ARBA" id="ARBA00022679"/>
    </source>
</evidence>
<dbReference type="SUPFAM" id="SSF47384">
    <property type="entry name" value="Homodimeric domain of signal transducing histidine kinase"/>
    <property type="match status" value="1"/>
</dbReference>
<dbReference type="SMART" id="SM00387">
    <property type="entry name" value="HATPase_c"/>
    <property type="match status" value="1"/>
</dbReference>
<evidence type="ECO:0000256" key="2">
    <source>
        <dbReference type="ARBA" id="ARBA00004236"/>
    </source>
</evidence>
<dbReference type="Pfam" id="PF00672">
    <property type="entry name" value="HAMP"/>
    <property type="match status" value="1"/>
</dbReference>
<keyword evidence="7 15" id="KW-0418">Kinase</keyword>
<dbReference type="PANTHER" id="PTHR45436">
    <property type="entry name" value="SENSOR HISTIDINE KINASE YKOH"/>
    <property type="match status" value="1"/>
</dbReference>
<reference evidence="15 16" key="1">
    <citation type="submission" date="2019-06" db="EMBL/GenBank/DDBJ databases">
        <title>Sequencing the genomes of 1000 actinobacteria strains.</title>
        <authorList>
            <person name="Klenk H.-P."/>
        </authorList>
    </citation>
    <scope>NUCLEOTIDE SEQUENCE [LARGE SCALE GENOMIC DNA]</scope>
    <source>
        <strain evidence="15 16">DSM 25218</strain>
    </source>
</reference>
<evidence type="ECO:0000256" key="4">
    <source>
        <dbReference type="ARBA" id="ARBA00022553"/>
    </source>
</evidence>
<organism evidence="15 16">
    <name type="scientific">Nocardioides albertanoniae</name>
    <dbReference type="NCBI Taxonomy" id="1175486"/>
    <lineage>
        <taxon>Bacteria</taxon>
        <taxon>Bacillati</taxon>
        <taxon>Actinomycetota</taxon>
        <taxon>Actinomycetes</taxon>
        <taxon>Propionibacteriales</taxon>
        <taxon>Nocardioidaceae</taxon>
        <taxon>Nocardioides</taxon>
    </lineage>
</organism>
<keyword evidence="5" id="KW-0808">Transferase</keyword>
<dbReference type="Pfam" id="PF02518">
    <property type="entry name" value="HATPase_c"/>
    <property type="match status" value="1"/>
</dbReference>
<feature type="domain" description="HAMP" evidence="14">
    <location>
        <begin position="183"/>
        <end position="235"/>
    </location>
</feature>
<dbReference type="InterPro" id="IPR036890">
    <property type="entry name" value="HATPase_C_sf"/>
</dbReference>
<evidence type="ECO:0000256" key="3">
    <source>
        <dbReference type="ARBA" id="ARBA00012438"/>
    </source>
</evidence>